<evidence type="ECO:0000313" key="1">
    <source>
        <dbReference type="EMBL" id="GGJ93111.1"/>
    </source>
</evidence>
<reference evidence="1" key="1">
    <citation type="journal article" date="2014" name="Int. J. Syst. Evol. Microbiol.">
        <title>Complete genome sequence of Corynebacterium casei LMG S-19264T (=DSM 44701T), isolated from a smear-ripened cheese.</title>
        <authorList>
            <consortium name="US DOE Joint Genome Institute (JGI-PGF)"/>
            <person name="Walter F."/>
            <person name="Albersmeier A."/>
            <person name="Kalinowski J."/>
            <person name="Ruckert C."/>
        </authorList>
    </citation>
    <scope>NUCLEOTIDE SEQUENCE</scope>
    <source>
        <strain evidence="1">JCM 30078</strain>
    </source>
</reference>
<accession>A0A917PV01</accession>
<gene>
    <name evidence="1" type="ORF">GCM10009304_18760</name>
</gene>
<dbReference type="AlphaFoldDB" id="A0A917PV01"/>
<proteinExistence type="predicted"/>
<evidence type="ECO:0000313" key="2">
    <source>
        <dbReference type="Proteomes" id="UP000635983"/>
    </source>
</evidence>
<keyword evidence="2" id="KW-1185">Reference proteome</keyword>
<dbReference type="EMBL" id="BMPO01000003">
    <property type="protein sequence ID" value="GGJ93111.1"/>
    <property type="molecule type" value="Genomic_DNA"/>
</dbReference>
<comment type="caution">
    <text evidence="1">The sequence shown here is derived from an EMBL/GenBank/DDBJ whole genome shotgun (WGS) entry which is preliminary data.</text>
</comment>
<dbReference type="Proteomes" id="UP000635983">
    <property type="component" value="Unassembled WGS sequence"/>
</dbReference>
<protein>
    <submittedName>
        <fullName evidence="1">Uncharacterized protein</fullName>
    </submittedName>
</protein>
<sequence length="108" mass="11991">MRRNDTGLGALARAVEVRPALNVASCQYKVSQNSVLGHQVMGDHPRVTRCGGRQGHAAFTYHLNQITKGTDNLRDHVLSELYNVGSVLRWQLKDATPLHRGVTRYVSP</sequence>
<name>A0A917PV01_9PSED</name>
<organism evidence="1 2">
    <name type="scientific">Pseudomonas matsuisoli</name>
    <dbReference type="NCBI Taxonomy" id="1515666"/>
    <lineage>
        <taxon>Bacteria</taxon>
        <taxon>Pseudomonadati</taxon>
        <taxon>Pseudomonadota</taxon>
        <taxon>Gammaproteobacteria</taxon>
        <taxon>Pseudomonadales</taxon>
        <taxon>Pseudomonadaceae</taxon>
        <taxon>Pseudomonas</taxon>
    </lineage>
</organism>
<reference evidence="1" key="2">
    <citation type="submission" date="2020-09" db="EMBL/GenBank/DDBJ databases">
        <authorList>
            <person name="Sun Q."/>
            <person name="Ohkuma M."/>
        </authorList>
    </citation>
    <scope>NUCLEOTIDE SEQUENCE</scope>
    <source>
        <strain evidence="1">JCM 30078</strain>
    </source>
</reference>
<dbReference type="RefSeq" id="WP_188982920.1">
    <property type="nucleotide sequence ID" value="NZ_BMPO01000003.1"/>
</dbReference>